<dbReference type="SUPFAM" id="SSF81321">
    <property type="entry name" value="Family A G protein-coupled receptor-like"/>
    <property type="match status" value="1"/>
</dbReference>
<comment type="caution">
    <text evidence="12">The sequence shown here is derived from an EMBL/GenBank/DDBJ whole genome shotgun (WGS) entry which is preliminary data.</text>
</comment>
<feature type="transmembrane region" description="Helical" evidence="10">
    <location>
        <begin position="139"/>
        <end position="168"/>
    </location>
</feature>
<feature type="transmembrane region" description="Helical" evidence="10">
    <location>
        <begin position="21"/>
        <end position="38"/>
    </location>
</feature>
<keyword evidence="6 10" id="KW-0472">Membrane</keyword>
<organism evidence="12 13">
    <name type="scientific">Pinctada imbricata</name>
    <name type="common">Atlantic pearl-oyster</name>
    <name type="synonym">Pinctada martensii</name>
    <dbReference type="NCBI Taxonomy" id="66713"/>
    <lineage>
        <taxon>Eukaryota</taxon>
        <taxon>Metazoa</taxon>
        <taxon>Spiralia</taxon>
        <taxon>Lophotrochozoa</taxon>
        <taxon>Mollusca</taxon>
        <taxon>Bivalvia</taxon>
        <taxon>Autobranchia</taxon>
        <taxon>Pteriomorphia</taxon>
        <taxon>Pterioida</taxon>
        <taxon>Pterioidea</taxon>
        <taxon>Pteriidae</taxon>
        <taxon>Pinctada</taxon>
    </lineage>
</organism>
<comment type="subcellular location">
    <subcellularLocation>
        <location evidence="1 10">Cell membrane</location>
        <topology evidence="1 10">Multi-pass membrane protein</topology>
    </subcellularLocation>
</comment>
<accession>A0AA88XKP3</accession>
<keyword evidence="13" id="KW-1185">Reference proteome</keyword>
<dbReference type="PRINTS" id="PR00896">
    <property type="entry name" value="VASOPRESSINR"/>
</dbReference>
<feature type="transmembrane region" description="Helical" evidence="10">
    <location>
        <begin position="269"/>
        <end position="289"/>
    </location>
</feature>
<dbReference type="InterPro" id="IPR000276">
    <property type="entry name" value="GPCR_Rhodpsn"/>
</dbReference>
<evidence type="ECO:0000256" key="10">
    <source>
        <dbReference type="RuleBase" id="RU046427"/>
    </source>
</evidence>
<evidence type="ECO:0000256" key="8">
    <source>
        <dbReference type="ARBA" id="ARBA00023180"/>
    </source>
</evidence>
<evidence type="ECO:0000313" key="12">
    <source>
        <dbReference type="EMBL" id="KAK3082840.1"/>
    </source>
</evidence>
<dbReference type="EMBL" id="VSWD01000014">
    <property type="protein sequence ID" value="KAK3082840.1"/>
    <property type="molecule type" value="Genomic_DNA"/>
</dbReference>
<keyword evidence="7 10" id="KW-0675">Receptor</keyword>
<sequence length="316" mass="35864">ILHLLFDLYSHEHRGRGIISFMYLSDLLVGLLYVSSNLAETVNLEWQAGNAMCKVTKYLHAVAAYGSTNALVALSIDRLISVARPLKAIGKGRRTKILIALSWVFAMVFSLPMFLFHTIDYQGKTFCSMNLSAPWMWKVYILLITFAVFIVPAVIIALCYIIIVVIIWKKSSFNISSRESANEHTRIISRDSNSECSTPMKFLSKKQVHWSESGSSSRGLIPKAKIKTVKMTFVIVLAFILCWSPYFLYNLLHVFGHIPQTQRSKSITVFIQSLAPLNSAANPFIYLLFNSQTYKKFCNRKRRNNCPSSSTQMTHV</sequence>
<keyword evidence="5 10" id="KW-0297">G-protein coupled receptor</keyword>
<evidence type="ECO:0000256" key="4">
    <source>
        <dbReference type="ARBA" id="ARBA00022989"/>
    </source>
</evidence>
<evidence type="ECO:0000256" key="9">
    <source>
        <dbReference type="ARBA" id="ARBA00023224"/>
    </source>
</evidence>
<protein>
    <recommendedName>
        <fullName evidence="11">G-protein coupled receptors family 1 profile domain-containing protein</fullName>
    </recommendedName>
</protein>
<evidence type="ECO:0000256" key="1">
    <source>
        <dbReference type="ARBA" id="ARBA00004651"/>
    </source>
</evidence>
<dbReference type="PANTHER" id="PTHR24224">
    <property type="entry name" value="CARDIOACCELERATORY PEPTIDE RECEPTOR-RELATED"/>
    <property type="match status" value="1"/>
</dbReference>
<dbReference type="PANTHER" id="PTHR24224:SF6">
    <property type="entry name" value="CARDIOACCELERATORY PEPTIDE RECEPTOR-RELATED"/>
    <property type="match status" value="1"/>
</dbReference>
<feature type="transmembrane region" description="Helical" evidence="10">
    <location>
        <begin position="97"/>
        <end position="119"/>
    </location>
</feature>
<comment type="similarity">
    <text evidence="10">Belongs to the G-protein coupled receptor 1 family. Vasopressin/oxytocin receptor subfamily.</text>
</comment>
<evidence type="ECO:0000256" key="6">
    <source>
        <dbReference type="ARBA" id="ARBA00023136"/>
    </source>
</evidence>
<keyword evidence="8 10" id="KW-0325">Glycoprotein</keyword>
<dbReference type="Gene3D" id="1.20.1070.10">
    <property type="entry name" value="Rhodopsin 7-helix transmembrane proteins"/>
    <property type="match status" value="1"/>
</dbReference>
<dbReference type="Proteomes" id="UP001186944">
    <property type="component" value="Unassembled WGS sequence"/>
</dbReference>
<dbReference type="GO" id="GO:0005000">
    <property type="term" value="F:vasopressin receptor activity"/>
    <property type="evidence" value="ECO:0007669"/>
    <property type="project" value="InterPro"/>
</dbReference>
<evidence type="ECO:0000256" key="5">
    <source>
        <dbReference type="ARBA" id="ARBA00023040"/>
    </source>
</evidence>
<dbReference type="GO" id="GO:0005886">
    <property type="term" value="C:plasma membrane"/>
    <property type="evidence" value="ECO:0007669"/>
    <property type="project" value="UniProtKB-SubCell"/>
</dbReference>
<feature type="transmembrane region" description="Helical" evidence="10">
    <location>
        <begin position="231"/>
        <end position="249"/>
    </location>
</feature>
<name>A0AA88XKP3_PINIB</name>
<evidence type="ECO:0000313" key="13">
    <source>
        <dbReference type="Proteomes" id="UP001186944"/>
    </source>
</evidence>
<evidence type="ECO:0000256" key="3">
    <source>
        <dbReference type="ARBA" id="ARBA00022692"/>
    </source>
</evidence>
<keyword evidence="9 10" id="KW-0807">Transducer</keyword>
<evidence type="ECO:0000259" key="11">
    <source>
        <dbReference type="PROSITE" id="PS50262"/>
    </source>
</evidence>
<proteinExistence type="inferred from homology"/>
<dbReference type="PRINTS" id="PR00237">
    <property type="entry name" value="GPCRRHODOPSN"/>
</dbReference>
<keyword evidence="3 10" id="KW-0812">Transmembrane</keyword>
<feature type="non-terminal residue" evidence="12">
    <location>
        <position position="1"/>
    </location>
</feature>
<reference evidence="12" key="1">
    <citation type="submission" date="2019-08" db="EMBL/GenBank/DDBJ databases">
        <title>The improved chromosome-level genome for the pearl oyster Pinctada fucata martensii using PacBio sequencing and Hi-C.</title>
        <authorList>
            <person name="Zheng Z."/>
        </authorList>
    </citation>
    <scope>NUCLEOTIDE SEQUENCE</scope>
    <source>
        <strain evidence="12">ZZ-2019</strain>
        <tissue evidence="12">Adductor muscle</tissue>
    </source>
</reference>
<dbReference type="InterPro" id="IPR001817">
    <property type="entry name" value="Vasoprsn_rcpt"/>
</dbReference>
<keyword evidence="4 10" id="KW-1133">Transmembrane helix</keyword>
<evidence type="ECO:0000256" key="7">
    <source>
        <dbReference type="ARBA" id="ARBA00023170"/>
    </source>
</evidence>
<dbReference type="PROSITE" id="PS50262">
    <property type="entry name" value="G_PROTEIN_RECEP_F1_2"/>
    <property type="match status" value="1"/>
</dbReference>
<dbReference type="InterPro" id="IPR052665">
    <property type="entry name" value="Neuropeptide-GPCR"/>
</dbReference>
<gene>
    <name evidence="12" type="ORF">FSP39_006732</name>
</gene>
<feature type="domain" description="G-protein coupled receptors family 1 profile" evidence="11">
    <location>
        <begin position="1"/>
        <end position="286"/>
    </location>
</feature>
<keyword evidence="2" id="KW-1003">Cell membrane</keyword>
<comment type="caution">
    <text evidence="10">Lacks conserved residue(s) required for the propagation of feature annotation.</text>
</comment>
<dbReference type="InterPro" id="IPR017452">
    <property type="entry name" value="GPCR_Rhodpsn_7TM"/>
</dbReference>
<evidence type="ECO:0000256" key="2">
    <source>
        <dbReference type="ARBA" id="ARBA00022475"/>
    </source>
</evidence>
<dbReference type="Pfam" id="PF00001">
    <property type="entry name" value="7tm_1"/>
    <property type="match status" value="1"/>
</dbReference>
<dbReference type="AlphaFoldDB" id="A0AA88XKP3"/>